<dbReference type="EMBL" id="JXTB01000294">
    <property type="protein sequence ID" value="PON47468.1"/>
    <property type="molecule type" value="Genomic_DNA"/>
</dbReference>
<name>A0A2P5BFA7_PARAD</name>
<sequence>MADEILGHYDLFSFHKKYDKNEFSGSVIKSTSNSSNLRNPSISFAKVIGNFNANSLNDSSKMLNGFIDGLKSPLIDRSNDVAIVSQPTLKGNYLCVKVNKKVLRDS</sequence>
<dbReference type="OrthoDB" id="10317515at2759"/>
<proteinExistence type="predicted"/>
<organism evidence="1 2">
    <name type="scientific">Parasponia andersonii</name>
    <name type="common">Sponia andersonii</name>
    <dbReference type="NCBI Taxonomy" id="3476"/>
    <lineage>
        <taxon>Eukaryota</taxon>
        <taxon>Viridiplantae</taxon>
        <taxon>Streptophyta</taxon>
        <taxon>Embryophyta</taxon>
        <taxon>Tracheophyta</taxon>
        <taxon>Spermatophyta</taxon>
        <taxon>Magnoliopsida</taxon>
        <taxon>eudicotyledons</taxon>
        <taxon>Gunneridae</taxon>
        <taxon>Pentapetalae</taxon>
        <taxon>rosids</taxon>
        <taxon>fabids</taxon>
        <taxon>Rosales</taxon>
        <taxon>Cannabaceae</taxon>
        <taxon>Parasponia</taxon>
    </lineage>
</organism>
<feature type="non-terminal residue" evidence="1">
    <location>
        <position position="106"/>
    </location>
</feature>
<dbReference type="Proteomes" id="UP000237105">
    <property type="component" value="Unassembled WGS sequence"/>
</dbReference>
<accession>A0A2P5BFA7</accession>
<reference evidence="2" key="1">
    <citation type="submission" date="2016-06" db="EMBL/GenBank/DDBJ databases">
        <title>Parallel loss of symbiosis genes in relatives of nitrogen-fixing non-legume Parasponia.</title>
        <authorList>
            <person name="Van Velzen R."/>
            <person name="Holmer R."/>
            <person name="Bu F."/>
            <person name="Rutten L."/>
            <person name="Van Zeijl A."/>
            <person name="Liu W."/>
            <person name="Santuari L."/>
            <person name="Cao Q."/>
            <person name="Sharma T."/>
            <person name="Shen D."/>
            <person name="Roswanjaya Y."/>
            <person name="Wardhani T."/>
            <person name="Kalhor M.S."/>
            <person name="Jansen J."/>
            <person name="Van den Hoogen J."/>
            <person name="Gungor B."/>
            <person name="Hartog M."/>
            <person name="Hontelez J."/>
            <person name="Verver J."/>
            <person name="Yang W.-C."/>
            <person name="Schijlen E."/>
            <person name="Repin R."/>
            <person name="Schilthuizen M."/>
            <person name="Schranz E."/>
            <person name="Heidstra R."/>
            <person name="Miyata K."/>
            <person name="Fedorova E."/>
            <person name="Kohlen W."/>
            <person name="Bisseling T."/>
            <person name="Smit S."/>
            <person name="Geurts R."/>
        </authorList>
    </citation>
    <scope>NUCLEOTIDE SEQUENCE [LARGE SCALE GENOMIC DNA]</scope>
    <source>
        <strain evidence="2">cv. WU1-14</strain>
    </source>
</reference>
<comment type="caution">
    <text evidence="1">The sequence shown here is derived from an EMBL/GenBank/DDBJ whole genome shotgun (WGS) entry which is preliminary data.</text>
</comment>
<evidence type="ECO:0000313" key="1">
    <source>
        <dbReference type="EMBL" id="PON47468.1"/>
    </source>
</evidence>
<gene>
    <name evidence="1" type="ORF">PanWU01x14_244270</name>
</gene>
<protein>
    <submittedName>
        <fullName evidence="1">Uncharacterized protein</fullName>
    </submittedName>
</protein>
<keyword evidence="2" id="KW-1185">Reference proteome</keyword>
<evidence type="ECO:0000313" key="2">
    <source>
        <dbReference type="Proteomes" id="UP000237105"/>
    </source>
</evidence>
<dbReference type="AlphaFoldDB" id="A0A2P5BFA7"/>